<gene>
    <name evidence="3" type="ORF">ECPE_LOCUS4984</name>
</gene>
<feature type="region of interest" description="Disordered" evidence="2">
    <location>
        <begin position="59"/>
        <end position="110"/>
    </location>
</feature>
<sequence>MRQEVQEEAALKRQRKEEELIRLEMIRVRKELEAEKNRASRERCRQWLTNENEVAQYAESTIPSTRISNRNINASPDFDRSSSNSRSSDDDKSCSHPSSRNPVPDTNENVLPRLQFSTETRTFLHKCLTAWNRLVQQSYVRSKAATVRYELRLQRSVLRAWKSMVIRVRLSKEIELAEIEAKQLERLEAQASDFREQHLKRICFFKWQESIKLHKMRQEHTERDQHRRAREREFLEQLRSRPPKEDLMLLKKVEDNTNTQLVLRKECTVQIKLLISCIRKANLAMGLCDERMDESRMEQQAVERARLKAEREERRRLAEAKRKEEEARQLEEEAKRIKEERHAILEAQRAKKREEEEACELTRQTEERAYAWYEQQLMRRILSYWSNHVTEIRLWEWQLEDVAETHWLCSLKQRCITAWRHYPQLMHEERERERRLERLRSKLRDVVPDFSPPKSENSPL</sequence>
<dbReference type="AlphaFoldDB" id="A0A183ADE9"/>
<dbReference type="EMBL" id="UZAN01041820">
    <property type="protein sequence ID" value="VDP74190.1"/>
    <property type="molecule type" value="Genomic_DNA"/>
</dbReference>
<organism evidence="5">
    <name type="scientific">Echinostoma caproni</name>
    <dbReference type="NCBI Taxonomy" id="27848"/>
    <lineage>
        <taxon>Eukaryota</taxon>
        <taxon>Metazoa</taxon>
        <taxon>Spiralia</taxon>
        <taxon>Lophotrochozoa</taxon>
        <taxon>Platyhelminthes</taxon>
        <taxon>Trematoda</taxon>
        <taxon>Digenea</taxon>
        <taxon>Plagiorchiida</taxon>
        <taxon>Echinostomata</taxon>
        <taxon>Echinostomatoidea</taxon>
        <taxon>Echinostomatidae</taxon>
        <taxon>Echinostoma</taxon>
    </lineage>
</organism>
<dbReference type="WBParaSite" id="ECPE_0000499601-mRNA-1">
    <property type="protein sequence ID" value="ECPE_0000499601-mRNA-1"/>
    <property type="gene ID" value="ECPE_0000499601"/>
</dbReference>
<proteinExistence type="predicted"/>
<feature type="coiled-coil region" evidence="1">
    <location>
        <begin position="292"/>
        <end position="367"/>
    </location>
</feature>
<feature type="compositionally biased region" description="Polar residues" evidence="2">
    <location>
        <begin position="96"/>
        <end position="110"/>
    </location>
</feature>
<evidence type="ECO:0000313" key="5">
    <source>
        <dbReference type="WBParaSite" id="ECPE_0000499601-mRNA-1"/>
    </source>
</evidence>
<reference evidence="3 4" key="2">
    <citation type="submission" date="2018-11" db="EMBL/GenBank/DDBJ databases">
        <authorList>
            <consortium name="Pathogen Informatics"/>
        </authorList>
    </citation>
    <scope>NUCLEOTIDE SEQUENCE [LARGE SCALE GENOMIC DNA]</scope>
    <source>
        <strain evidence="3 4">Egypt</strain>
    </source>
</reference>
<evidence type="ECO:0000313" key="3">
    <source>
        <dbReference type="EMBL" id="VDP74190.1"/>
    </source>
</evidence>
<feature type="coiled-coil region" evidence="1">
    <location>
        <begin position="167"/>
        <end position="197"/>
    </location>
</feature>
<accession>A0A183ADE9</accession>
<dbReference type="OrthoDB" id="6262973at2759"/>
<keyword evidence="4" id="KW-1185">Reference proteome</keyword>
<dbReference type="Proteomes" id="UP000272942">
    <property type="component" value="Unassembled WGS sequence"/>
</dbReference>
<evidence type="ECO:0000256" key="2">
    <source>
        <dbReference type="SAM" id="MobiDB-lite"/>
    </source>
</evidence>
<reference evidence="5" key="1">
    <citation type="submission" date="2016-06" db="UniProtKB">
        <authorList>
            <consortium name="WormBaseParasite"/>
        </authorList>
    </citation>
    <scope>IDENTIFICATION</scope>
</reference>
<evidence type="ECO:0000313" key="4">
    <source>
        <dbReference type="Proteomes" id="UP000272942"/>
    </source>
</evidence>
<name>A0A183ADE9_9TREM</name>
<protein>
    <submittedName>
        <fullName evidence="5">TPH domain-containing protein</fullName>
    </submittedName>
</protein>
<evidence type="ECO:0000256" key="1">
    <source>
        <dbReference type="SAM" id="Coils"/>
    </source>
</evidence>
<keyword evidence="1" id="KW-0175">Coiled coil</keyword>
<feature type="compositionally biased region" description="Polar residues" evidence="2">
    <location>
        <begin position="59"/>
        <end position="74"/>
    </location>
</feature>